<feature type="transmembrane region" description="Helical" evidence="19">
    <location>
        <begin position="234"/>
        <end position="253"/>
    </location>
</feature>
<dbReference type="GO" id="GO:0008818">
    <property type="term" value="F:cobalamin 5'-phosphate synthase activity"/>
    <property type="evidence" value="ECO:0007669"/>
    <property type="project" value="UniProtKB-UniRule"/>
</dbReference>
<dbReference type="HAMAP" id="MF_00719">
    <property type="entry name" value="CobS"/>
    <property type="match status" value="1"/>
</dbReference>
<reference evidence="20 21" key="1">
    <citation type="submission" date="2016-11" db="EMBL/GenBank/DDBJ databases">
        <authorList>
            <person name="Jaros S."/>
            <person name="Januszkiewicz K."/>
            <person name="Wedrychowicz H."/>
        </authorList>
    </citation>
    <scope>NUCLEOTIDE SEQUENCE [LARGE SCALE GENOMIC DNA]</scope>
    <source>
        <strain evidence="20 21">DSM 15929</strain>
    </source>
</reference>
<evidence type="ECO:0000256" key="3">
    <source>
        <dbReference type="ARBA" id="ARBA00004663"/>
    </source>
</evidence>
<comment type="pathway">
    <text evidence="3 19">Cofactor biosynthesis; adenosylcobalamin biosynthesis; adenosylcobalamin from cob(II)yrinate a,c-diamide: step 7/7.</text>
</comment>
<evidence type="ECO:0000256" key="2">
    <source>
        <dbReference type="ARBA" id="ARBA00004651"/>
    </source>
</evidence>
<evidence type="ECO:0000256" key="17">
    <source>
        <dbReference type="ARBA" id="ARBA00048623"/>
    </source>
</evidence>
<evidence type="ECO:0000256" key="9">
    <source>
        <dbReference type="ARBA" id="ARBA00022679"/>
    </source>
</evidence>
<feature type="transmembrane region" description="Helical" evidence="19">
    <location>
        <begin position="106"/>
        <end position="124"/>
    </location>
</feature>
<dbReference type="Pfam" id="PF02654">
    <property type="entry name" value="CobS"/>
    <property type="match status" value="1"/>
</dbReference>
<comment type="similarity">
    <text evidence="4 19">Belongs to the CobS family.</text>
</comment>
<dbReference type="GO" id="GO:0051073">
    <property type="term" value="F:adenosylcobinamide-GDP ribazoletransferase activity"/>
    <property type="evidence" value="ECO:0007669"/>
    <property type="project" value="UniProtKB-UniRule"/>
</dbReference>
<evidence type="ECO:0000256" key="13">
    <source>
        <dbReference type="ARBA" id="ARBA00023136"/>
    </source>
</evidence>
<feature type="transmembrane region" description="Helical" evidence="19">
    <location>
        <begin position="31"/>
        <end position="50"/>
    </location>
</feature>
<feature type="transmembrane region" description="Helical" evidence="19">
    <location>
        <begin position="181"/>
        <end position="214"/>
    </location>
</feature>
<evidence type="ECO:0000256" key="16">
    <source>
        <dbReference type="ARBA" id="ARBA00032853"/>
    </source>
</evidence>
<dbReference type="GO" id="GO:0009236">
    <property type="term" value="P:cobalamin biosynthetic process"/>
    <property type="evidence" value="ECO:0007669"/>
    <property type="project" value="UniProtKB-UniRule"/>
</dbReference>
<organism evidence="20 21">
    <name type="scientific">Anaerocolumna jejuensis DSM 15929</name>
    <dbReference type="NCBI Taxonomy" id="1121322"/>
    <lineage>
        <taxon>Bacteria</taxon>
        <taxon>Bacillati</taxon>
        <taxon>Bacillota</taxon>
        <taxon>Clostridia</taxon>
        <taxon>Lachnospirales</taxon>
        <taxon>Lachnospiraceae</taxon>
        <taxon>Anaerocolumna</taxon>
    </lineage>
</organism>
<keyword evidence="11 19" id="KW-0460">Magnesium</keyword>
<evidence type="ECO:0000313" key="20">
    <source>
        <dbReference type="EMBL" id="SHK45333.1"/>
    </source>
</evidence>
<dbReference type="EMBL" id="FRAC01000012">
    <property type="protein sequence ID" value="SHK45333.1"/>
    <property type="molecule type" value="Genomic_DNA"/>
</dbReference>
<protein>
    <recommendedName>
        <fullName evidence="6 19">Adenosylcobinamide-GDP ribazoletransferase</fullName>
        <ecNumber evidence="5 19">2.7.8.26</ecNumber>
    </recommendedName>
    <alternativeName>
        <fullName evidence="16 19">Cobalamin synthase</fullName>
    </alternativeName>
    <alternativeName>
        <fullName evidence="15 19">Cobalamin-5'-phosphate synthase</fullName>
    </alternativeName>
</protein>
<dbReference type="PANTHER" id="PTHR34148:SF1">
    <property type="entry name" value="ADENOSYLCOBINAMIDE-GDP RIBAZOLETRANSFERASE"/>
    <property type="match status" value="1"/>
</dbReference>
<evidence type="ECO:0000256" key="6">
    <source>
        <dbReference type="ARBA" id="ARBA00015850"/>
    </source>
</evidence>
<accession>A0A1M6SKV8</accession>
<feature type="transmembrane region" description="Helical" evidence="19">
    <location>
        <begin position="136"/>
        <end position="160"/>
    </location>
</feature>
<keyword evidence="13 19" id="KW-0472">Membrane</keyword>
<keyword evidence="21" id="KW-1185">Reference proteome</keyword>
<dbReference type="InterPro" id="IPR003805">
    <property type="entry name" value="CobS"/>
</dbReference>
<name>A0A1M6SKV8_9FIRM</name>
<dbReference type="OrthoDB" id="9794626at2"/>
<evidence type="ECO:0000256" key="12">
    <source>
        <dbReference type="ARBA" id="ARBA00022989"/>
    </source>
</evidence>
<dbReference type="RefSeq" id="WP_073276372.1">
    <property type="nucleotide sequence ID" value="NZ_FRAC01000012.1"/>
</dbReference>
<comment type="function">
    <text evidence="14 19">Joins adenosylcobinamide-GDP and alpha-ribazole to generate adenosylcobalamin (Ado-cobalamin). Also synthesizes adenosylcobalamin 5'-phosphate from adenosylcobinamide-GDP and alpha-ribazole 5'-phosphate.</text>
</comment>
<evidence type="ECO:0000256" key="14">
    <source>
        <dbReference type="ARBA" id="ARBA00025228"/>
    </source>
</evidence>
<sequence length="256" mass="28467">MAVVKSFFISFSMYSKIPVPQFEWKDQDMKYVLCFFPWVGAVIGILTYLWGIICKDFQLGKLIFAAVGTALPLLVSGGFHVDGFMDTMDALHSYQSRERKLEILKDSHIGAFSVIQIILYYFIFTGAYSEISGLRAMATVGAGFVLSRIVSGIGVVSLKCAKKEGLLYLFSSKAHEKVVKISLYIQLVLCVLFMLYLSFVTGIAITIGAALTFLYYRYRCYKEFGGITGDTAGYYVTISEVITVVIVSACCIMKVI</sequence>
<evidence type="ECO:0000256" key="18">
    <source>
        <dbReference type="ARBA" id="ARBA00049504"/>
    </source>
</evidence>
<dbReference type="AlphaFoldDB" id="A0A1M6SKV8"/>
<comment type="subcellular location">
    <subcellularLocation>
        <location evidence="2 19">Cell membrane</location>
        <topology evidence="2 19">Multi-pass membrane protein</topology>
    </subcellularLocation>
</comment>
<keyword evidence="9 19" id="KW-0808">Transferase</keyword>
<evidence type="ECO:0000256" key="7">
    <source>
        <dbReference type="ARBA" id="ARBA00022475"/>
    </source>
</evidence>
<comment type="catalytic activity">
    <reaction evidence="18 19">
        <text>alpha-ribazole 5'-phosphate + adenosylcob(III)inamide-GDP = adenosylcob(III)alamin 5'-phosphate + GMP + H(+)</text>
        <dbReference type="Rhea" id="RHEA:23560"/>
        <dbReference type="ChEBI" id="CHEBI:15378"/>
        <dbReference type="ChEBI" id="CHEBI:57918"/>
        <dbReference type="ChEBI" id="CHEBI:58115"/>
        <dbReference type="ChEBI" id="CHEBI:60487"/>
        <dbReference type="ChEBI" id="CHEBI:60493"/>
        <dbReference type="EC" id="2.7.8.26"/>
    </reaction>
</comment>
<dbReference type="Proteomes" id="UP000184386">
    <property type="component" value="Unassembled WGS sequence"/>
</dbReference>
<dbReference type="GO" id="GO:0005886">
    <property type="term" value="C:plasma membrane"/>
    <property type="evidence" value="ECO:0007669"/>
    <property type="project" value="UniProtKB-SubCell"/>
</dbReference>
<keyword evidence="10 19" id="KW-0812">Transmembrane</keyword>
<evidence type="ECO:0000256" key="5">
    <source>
        <dbReference type="ARBA" id="ARBA00013200"/>
    </source>
</evidence>
<feature type="transmembrane region" description="Helical" evidence="19">
    <location>
        <begin position="62"/>
        <end position="85"/>
    </location>
</feature>
<evidence type="ECO:0000256" key="1">
    <source>
        <dbReference type="ARBA" id="ARBA00001946"/>
    </source>
</evidence>
<keyword evidence="12 19" id="KW-1133">Transmembrane helix</keyword>
<dbReference type="UniPathway" id="UPA00148">
    <property type="reaction ID" value="UER00238"/>
</dbReference>
<evidence type="ECO:0000256" key="8">
    <source>
        <dbReference type="ARBA" id="ARBA00022573"/>
    </source>
</evidence>
<keyword evidence="8 19" id="KW-0169">Cobalamin biosynthesis</keyword>
<evidence type="ECO:0000313" key="21">
    <source>
        <dbReference type="Proteomes" id="UP000184386"/>
    </source>
</evidence>
<dbReference type="STRING" id="1121322.SAMN02745136_02499"/>
<dbReference type="PANTHER" id="PTHR34148">
    <property type="entry name" value="ADENOSYLCOBINAMIDE-GDP RIBAZOLETRANSFERASE"/>
    <property type="match status" value="1"/>
</dbReference>
<proteinExistence type="inferred from homology"/>
<evidence type="ECO:0000256" key="15">
    <source>
        <dbReference type="ARBA" id="ARBA00032605"/>
    </source>
</evidence>
<evidence type="ECO:0000256" key="11">
    <source>
        <dbReference type="ARBA" id="ARBA00022842"/>
    </source>
</evidence>
<gene>
    <name evidence="19" type="primary">cobS</name>
    <name evidence="20" type="ORF">SAMN02745136_02499</name>
</gene>
<keyword evidence="7 19" id="KW-1003">Cell membrane</keyword>
<evidence type="ECO:0000256" key="4">
    <source>
        <dbReference type="ARBA" id="ARBA00010561"/>
    </source>
</evidence>
<comment type="cofactor">
    <cofactor evidence="1 19">
        <name>Mg(2+)</name>
        <dbReference type="ChEBI" id="CHEBI:18420"/>
    </cofactor>
</comment>
<evidence type="ECO:0000256" key="19">
    <source>
        <dbReference type="HAMAP-Rule" id="MF_00719"/>
    </source>
</evidence>
<dbReference type="EC" id="2.7.8.26" evidence="5 19"/>
<comment type="catalytic activity">
    <reaction evidence="17 19">
        <text>alpha-ribazole + adenosylcob(III)inamide-GDP = adenosylcob(III)alamin + GMP + H(+)</text>
        <dbReference type="Rhea" id="RHEA:16049"/>
        <dbReference type="ChEBI" id="CHEBI:10329"/>
        <dbReference type="ChEBI" id="CHEBI:15378"/>
        <dbReference type="ChEBI" id="CHEBI:18408"/>
        <dbReference type="ChEBI" id="CHEBI:58115"/>
        <dbReference type="ChEBI" id="CHEBI:60487"/>
        <dbReference type="EC" id="2.7.8.26"/>
    </reaction>
</comment>
<evidence type="ECO:0000256" key="10">
    <source>
        <dbReference type="ARBA" id="ARBA00022692"/>
    </source>
</evidence>